<evidence type="ECO:0000256" key="1">
    <source>
        <dbReference type="ARBA" id="ARBA00022737"/>
    </source>
</evidence>
<keyword evidence="3" id="KW-0732">Signal</keyword>
<keyword evidence="7" id="KW-1185">Reference proteome</keyword>
<feature type="domain" description="Teneurin-like YD-shell" evidence="4">
    <location>
        <begin position="1690"/>
        <end position="1787"/>
    </location>
</feature>
<feature type="compositionally biased region" description="Basic and acidic residues" evidence="2">
    <location>
        <begin position="892"/>
        <end position="904"/>
    </location>
</feature>
<feature type="compositionally biased region" description="Polar residues" evidence="2">
    <location>
        <begin position="1012"/>
        <end position="1026"/>
    </location>
</feature>
<evidence type="ECO:0000313" key="8">
    <source>
        <dbReference type="Proteomes" id="UP000553957"/>
    </source>
</evidence>
<gene>
    <name evidence="5" type="ORF">HNR71_005796</name>
    <name evidence="6" type="ORF">HPO96_36280</name>
</gene>
<feature type="region of interest" description="Disordered" evidence="2">
    <location>
        <begin position="998"/>
        <end position="1026"/>
    </location>
</feature>
<protein>
    <submittedName>
        <fullName evidence="6">RHS repeat-associated core domain-containing protein</fullName>
    </submittedName>
    <submittedName>
        <fullName evidence="5">RHS repeat-associated protein</fullName>
    </submittedName>
</protein>
<feature type="compositionally biased region" description="Basic and acidic residues" evidence="2">
    <location>
        <begin position="38"/>
        <end position="53"/>
    </location>
</feature>
<evidence type="ECO:0000256" key="2">
    <source>
        <dbReference type="SAM" id="MobiDB-lite"/>
    </source>
</evidence>
<proteinExistence type="predicted"/>
<dbReference type="Proteomes" id="UP000553957">
    <property type="component" value="Unassembled WGS sequence"/>
</dbReference>
<dbReference type="Gene3D" id="2.180.10.10">
    <property type="entry name" value="RHS repeat-associated core"/>
    <property type="match status" value="2"/>
</dbReference>
<accession>A0A7Y4L992</accession>
<dbReference type="NCBIfam" id="TIGR01643">
    <property type="entry name" value="YD_repeat_2x"/>
    <property type="match status" value="2"/>
</dbReference>
<dbReference type="InterPro" id="IPR031325">
    <property type="entry name" value="RHS_repeat"/>
</dbReference>
<dbReference type="EMBL" id="JABJRC010000015">
    <property type="protein sequence ID" value="NOL45716.1"/>
    <property type="molecule type" value="Genomic_DNA"/>
</dbReference>
<dbReference type="PANTHER" id="PTHR32305:SF17">
    <property type="entry name" value="TRNA NUCLEASE WAPA"/>
    <property type="match status" value="1"/>
</dbReference>
<dbReference type="Pfam" id="PF25023">
    <property type="entry name" value="TEN_YD-shell"/>
    <property type="match status" value="1"/>
</dbReference>
<keyword evidence="1" id="KW-0677">Repeat</keyword>
<comment type="caution">
    <text evidence="6">The sequence shown here is derived from an EMBL/GenBank/DDBJ whole genome shotgun (WGS) entry which is preliminary data.</text>
</comment>
<reference evidence="6 7" key="1">
    <citation type="submission" date="2020-05" db="EMBL/GenBank/DDBJ databases">
        <title>Genome sequence of Kribbella sandramycini ATCC 39419.</title>
        <authorList>
            <person name="Maclea K.S."/>
            <person name="Fair J.L."/>
        </authorList>
    </citation>
    <scope>NUCLEOTIDE SEQUENCE [LARGE SCALE GENOMIC DNA]</scope>
    <source>
        <strain evidence="6 7">ATCC 39419</strain>
    </source>
</reference>
<feature type="region of interest" description="Disordered" evidence="2">
    <location>
        <begin position="27"/>
        <end position="69"/>
    </location>
</feature>
<feature type="region of interest" description="Disordered" evidence="2">
    <location>
        <begin position="875"/>
        <end position="904"/>
    </location>
</feature>
<reference evidence="5 8" key="2">
    <citation type="submission" date="2020-08" db="EMBL/GenBank/DDBJ databases">
        <title>Sequencing the genomes of 1000 actinobacteria strains.</title>
        <authorList>
            <person name="Klenk H.-P."/>
        </authorList>
    </citation>
    <scope>NUCLEOTIDE SEQUENCE [LARGE SCALE GENOMIC DNA]</scope>
    <source>
        <strain evidence="5 8">DSM 15626</strain>
    </source>
</reference>
<dbReference type="InterPro" id="IPR050708">
    <property type="entry name" value="T6SS_VgrG/RHS"/>
</dbReference>
<evidence type="ECO:0000313" key="7">
    <source>
        <dbReference type="Proteomes" id="UP000534306"/>
    </source>
</evidence>
<dbReference type="Pfam" id="PF05593">
    <property type="entry name" value="RHS_repeat"/>
    <property type="match status" value="1"/>
</dbReference>
<evidence type="ECO:0000313" key="5">
    <source>
        <dbReference type="EMBL" id="MBB6570159.1"/>
    </source>
</evidence>
<evidence type="ECO:0000313" key="6">
    <source>
        <dbReference type="EMBL" id="NOL45716.1"/>
    </source>
</evidence>
<dbReference type="InterPro" id="IPR022385">
    <property type="entry name" value="Rhs_assc_core"/>
</dbReference>
<dbReference type="PANTHER" id="PTHR32305">
    <property type="match status" value="1"/>
</dbReference>
<dbReference type="RefSeq" id="WP_171679008.1">
    <property type="nucleotide sequence ID" value="NZ_BAAAGT010000021.1"/>
</dbReference>
<name>A0A7Y4L992_9ACTN</name>
<evidence type="ECO:0000259" key="4">
    <source>
        <dbReference type="Pfam" id="PF25023"/>
    </source>
</evidence>
<feature type="compositionally biased region" description="Polar residues" evidence="2">
    <location>
        <begin position="878"/>
        <end position="889"/>
    </location>
</feature>
<dbReference type="NCBIfam" id="TIGR03696">
    <property type="entry name" value="Rhs_assc_core"/>
    <property type="match status" value="1"/>
</dbReference>
<feature type="signal peptide" evidence="3">
    <location>
        <begin position="1"/>
        <end position="30"/>
    </location>
</feature>
<sequence>MRRRRRQVYQAAVAGMVAFSLLASTPGLSAATPPPDNRSGKDPRAGWQARKDQPIPVQDIPAKTGVPDRDGELAVSGIPAPVWPQAGKAEVAVPKPDGREQFSKQLSGREQFRGARAGVLPVLIGPASAPGLAKAAAAPARVAVELDGRVGNDVRLRVRRTDGVRAAGPVSLQLDYSGFKQAFGGDWSTRLQLVKLPDCTAAACRAIPLPTRNDGRSQVAADVPVGAEFSTFALQAAASGPSGDATATSLSPTATWQVGGSSGDFAWSYPMQVPPSLGGPKADLSLSYSSGSVDGRTTAGNSQSSWAGAGFEFAPGGTIERKYAPCGGKSEQTGNNGTTPVGDYCWATDNATFALNGAGGELILDDDTRKWKSRTDDGMTVERKTGAANGDNDGEHWVLTDKAGTKFYFGQNKLPGATSAEQDTQSVFTMPVFGNHAGEPCHGATFAASYCAQAYRWNLDHVVDAFGNTMSLFYDREENRYARAGTATTVSKYTRSGHVRRIEYGQRDGKVFDDAARVAAVTFETAERCVKSSGCVASDYPDTPLDLECTSDTNCNNKFYPSFWTKKRLAKVTTHVWRGSAYAPVSSWSLRHTYLDPKDEGRSPMLWLEGITNVGLVAGQTTLPETTFGAELKPNRILGPDSLGQPALNWPRMRTITYGTGGQIVVGYLGADCSLPGNVPAPDQNTKRCHPIKWTPQNQAEREDWFHKYVVGSVTEVDLVGGTTGSVTKVEYLTPPAWRYDDEDGLVEVGKKTWSQWRGYEKVKVITGDGVDGPQQVKVNTYFRGMDGDKLAAGGRKSVQITDSTGATTPDTNALSGKLREQSTYDGDKLVDRSLTTHWISAARATRDRPWATTTAHQVEEQAVTQDEAVGAGWRKSASANTFNPTTGLLESKTDERDKSTPTDDTCTRYEYFSNPSRGLTALQSREQRLGVACDKPWTQADVLSDQRVTHDPDTGAQLAVRRLTGFDAAGKEIYQTTSTSSYDVFGRLERATDAEDHTTAIEYSPRDGGPVTQTKSIQPNGQTSTTKLEPAWGEETEVVDPAGRKSTTKRDALGRVVETWLAGNEGTVPNEKTLYQDGQDKSGLVTTVSLGPGGKTEVKREFSDGLMRRRQTQSESADGVGRVITDYIYDSQGREVKQNGPYYNEAPLGFEIVRPANERDLPAQRLTSYDRLGRPEAESFTSQGAQLWTRTHDNATGVQTTEPPTGEQATTRITDIQGRLVELRKYHGNKATGSYDATTYSYHPAGQLATVRDPAGNVWRYFYDQRGRKIKAADPDKGITTYGYDELDRMVSSTDARGVVQSVSYDEVGRRTAVRVDGELVSEWKYDTLRPGSLTSTTRYANGQRYTTAFTGYDEAGRPTGEQMEIPESEGGLAGTYTSSRTYNASGELATVKLPGIGGLPAETLTYTYDDRGRPTSLIGADRYVTEVDYSPYGETLRLKMERGDNWAEQHYDFDIGTHQLRSAGFMTPNGLESNVEYSYDQSGNVTKVTDTPTTIDAVDTQCFGYDHYRRLTNAWTPGSGDCAAAPAKAALGGPAPYWHSWTFDVTGNRKTERRITPTTETSSTYEYPAAGQARPHAVQKVTTGAKADSYTYDASGNLKTRTRNGTTDSLTWTGDGRVDTIAGGGKTASSVYDADGNRLLRKDTKGATLFFGDSELTLGADGSILGIRYYSLGDQKVAVRVGSTKLNWVSSDHHGTMSIQVDADSLAAERRRTTPYGETRGAAPGTWPGQRGFVGGVEDAAFGLVHLDARDYDPVLGKFVSVDPMIDHEDPQQLNAYAYANNSPVSFSDPDGQRYVIDTVTSLRTVLKVTYKRVIEEERRLQRTRVFVRTLTLASKALRMMGFHAFGAALGYWAWRETWRMVKIVKTIRELVKVQERVTKRLKRWVGGAEAKQLDAMLKHSNDLLRNAAAHTAATGAAAWAAAHRQAAEQIRRPKRGSVDLNLWGEHDGWPYPWSGMDIGNTEKDDASWGVELVKSGSAAGIAAAIAGHGARFGAGLLGGGVTLYAQAAWNDMNQKDGVNWVRGAQWAIGIVPTRLTVWGTQLATRGGLGNILNPSIACVVTKRGC</sequence>
<feature type="chain" id="PRO_5036217890" evidence="3">
    <location>
        <begin position="31"/>
        <end position="2068"/>
    </location>
</feature>
<organism evidence="6 7">
    <name type="scientific">Kribbella sandramycini</name>
    <dbReference type="NCBI Taxonomy" id="60450"/>
    <lineage>
        <taxon>Bacteria</taxon>
        <taxon>Bacillati</taxon>
        <taxon>Actinomycetota</taxon>
        <taxon>Actinomycetes</taxon>
        <taxon>Propionibacteriales</taxon>
        <taxon>Kribbellaceae</taxon>
        <taxon>Kribbella</taxon>
    </lineage>
</organism>
<dbReference type="EMBL" id="JACHKF010000001">
    <property type="protein sequence ID" value="MBB6570159.1"/>
    <property type="molecule type" value="Genomic_DNA"/>
</dbReference>
<dbReference type="InterPro" id="IPR006530">
    <property type="entry name" value="YD"/>
</dbReference>
<evidence type="ECO:0000256" key="3">
    <source>
        <dbReference type="SAM" id="SignalP"/>
    </source>
</evidence>
<dbReference type="Proteomes" id="UP000534306">
    <property type="component" value="Unassembled WGS sequence"/>
</dbReference>
<feature type="region of interest" description="Disordered" evidence="2">
    <location>
        <begin position="1353"/>
        <end position="1374"/>
    </location>
</feature>
<dbReference type="InterPro" id="IPR056823">
    <property type="entry name" value="TEN-like_YD-shell"/>
</dbReference>